<evidence type="ECO:0000256" key="3">
    <source>
        <dbReference type="ARBA" id="ARBA00022490"/>
    </source>
</evidence>
<reference evidence="10 11" key="1">
    <citation type="submission" date="2019-11" db="EMBL/GenBank/DDBJ databases">
        <authorList>
            <person name="Zheng R.K."/>
            <person name="Sun C.M."/>
        </authorList>
    </citation>
    <scope>NUCLEOTIDE SEQUENCE [LARGE SCALE GENOMIC DNA]</scope>
    <source>
        <strain evidence="10 11">WC007</strain>
    </source>
</reference>
<comment type="catalytic activity">
    <reaction evidence="1 8">
        <text>Exonucleolytic cleavage in the 3'- to 5'-direction to yield nucleoside 5'-phosphates.</text>
        <dbReference type="EC" id="3.1.13.1"/>
    </reaction>
</comment>
<dbReference type="GO" id="GO:0006402">
    <property type="term" value="P:mRNA catabolic process"/>
    <property type="evidence" value="ECO:0007669"/>
    <property type="project" value="TreeGrafter"/>
</dbReference>
<dbReference type="PROSITE" id="PS50126">
    <property type="entry name" value="S1"/>
    <property type="match status" value="1"/>
</dbReference>
<accession>A0A6I6JX58</accession>
<evidence type="ECO:0000256" key="6">
    <source>
        <dbReference type="ARBA" id="ARBA00022839"/>
    </source>
</evidence>
<keyword evidence="5 8" id="KW-0378">Hydrolase</keyword>
<dbReference type="EC" id="3.1.13.1" evidence="8"/>
<keyword evidence="6 8" id="KW-0269">Exonuclease</keyword>
<dbReference type="InterPro" id="IPR012340">
    <property type="entry name" value="NA-bd_OB-fold"/>
</dbReference>
<keyword evidence="3 8" id="KW-0963">Cytoplasm</keyword>
<keyword evidence="11" id="KW-1185">Reference proteome</keyword>
<evidence type="ECO:0000259" key="9">
    <source>
        <dbReference type="PROSITE" id="PS50126"/>
    </source>
</evidence>
<dbReference type="InterPro" id="IPR022966">
    <property type="entry name" value="RNase_II/R_CS"/>
</dbReference>
<dbReference type="InterPro" id="IPR050180">
    <property type="entry name" value="RNR_Ribonuclease"/>
</dbReference>
<evidence type="ECO:0000256" key="4">
    <source>
        <dbReference type="ARBA" id="ARBA00022722"/>
    </source>
</evidence>
<dbReference type="SMART" id="SM00955">
    <property type="entry name" value="RNB"/>
    <property type="match status" value="1"/>
</dbReference>
<proteinExistence type="inferred from homology"/>
<dbReference type="EMBL" id="CP046401">
    <property type="protein sequence ID" value="QGY43713.1"/>
    <property type="molecule type" value="Genomic_DNA"/>
</dbReference>
<evidence type="ECO:0000256" key="5">
    <source>
        <dbReference type="ARBA" id="ARBA00022801"/>
    </source>
</evidence>
<dbReference type="Pfam" id="PF17876">
    <property type="entry name" value="CSD2"/>
    <property type="match status" value="1"/>
</dbReference>
<comment type="similarity">
    <text evidence="8">Belongs to the RNR ribonuclease family. RNase R subfamily.</text>
</comment>
<feature type="domain" description="S1 motif" evidence="9">
    <location>
        <begin position="636"/>
        <end position="716"/>
    </location>
</feature>
<dbReference type="GO" id="GO:0008859">
    <property type="term" value="F:exoribonuclease II activity"/>
    <property type="evidence" value="ECO:0007669"/>
    <property type="project" value="UniProtKB-UniRule"/>
</dbReference>
<dbReference type="InterPro" id="IPR003029">
    <property type="entry name" value="S1_domain"/>
</dbReference>
<comment type="subcellular location">
    <subcellularLocation>
        <location evidence="2 8">Cytoplasm</location>
    </subcellularLocation>
</comment>
<sequence>MAKKKKKKRYFKNKKTGTFNKKKLKNAILSILYEEPAKTVNYKQISTWIGIKDSETRKLVHVVLQELKEDEYLDQVSRGKFKLKAKTGSVSGIVELQPQGFAYVNSDEVDRPILISQRNLKHAMEGDKVRVHLYARRKKHDLEGEVTEIIERKKTVFVGTVQTSKNFAFLVPTGKVGFDIFIPKEKLQGAKNGQKAIAEILEWPTHARSPFGQIKEVLGDTGDNDAEMHAILAEFELPHHFPQNVDKAAEKITLAIPEEEIQNRRDMRDVTTFTIDPADAKDFDDALSVQQLKNGNWEVGIHIADVTHYVTPNSIIEEEAKNRATSVYLVDRVVPMLPERLSNGVCSLRPNEDKLCFSAIFEMNEKAEVLNEWFGKTAIHSNRRFTYEEAQEIIETGEGDLKNEVLKLDELAKKLRDKRFKKGSIAFDRIEIKFNIDEKGKPLSVYFKEAKDSNKLIEEFMLLANKQVAEKIGKVKQKKSPKTFVYRIHDKPDPDKLVSFNTFIHRFGYGIQLSTPNAVSSSLNSLLNNVKGKKEQNVVETLAIRAMAKAEYSTRNIGHYGLAFEYYTHFTSPIRRYPDMMVHRLLERYLAGGRSVNEQKFEDLCRHSSDMETKAANAERASIKYKQVEFMQDHVGKIYPGVISGITDWGIYVELETKIEGMVPIRELDDDFYIFDERNYALVGRHKHKKYQLGDEVTVKIWRTNLERKQLDFLLVENER</sequence>
<dbReference type="AlphaFoldDB" id="A0A6I6JX58"/>
<dbReference type="GO" id="GO:0003723">
    <property type="term" value="F:RNA binding"/>
    <property type="evidence" value="ECO:0007669"/>
    <property type="project" value="UniProtKB-UniRule"/>
</dbReference>
<keyword evidence="7 8" id="KW-0694">RNA-binding</keyword>
<evidence type="ECO:0000313" key="10">
    <source>
        <dbReference type="EMBL" id="QGY43713.1"/>
    </source>
</evidence>
<dbReference type="Gene3D" id="2.40.50.140">
    <property type="entry name" value="Nucleic acid-binding proteins"/>
    <property type="match status" value="2"/>
</dbReference>
<dbReference type="PROSITE" id="PS01175">
    <property type="entry name" value="RIBONUCLEASE_II"/>
    <property type="match status" value="1"/>
</dbReference>
<comment type="function">
    <text evidence="8">3'-5' exoribonuclease that releases 5'-nucleoside monophosphates and is involved in maturation of structured RNAs.</text>
</comment>
<dbReference type="Pfam" id="PF00773">
    <property type="entry name" value="RNB"/>
    <property type="match status" value="1"/>
</dbReference>
<dbReference type="PANTHER" id="PTHR23355">
    <property type="entry name" value="RIBONUCLEASE"/>
    <property type="match status" value="1"/>
</dbReference>
<evidence type="ECO:0000313" key="11">
    <source>
        <dbReference type="Proteomes" id="UP000428260"/>
    </source>
</evidence>
<protein>
    <recommendedName>
        <fullName evidence="8">Ribonuclease R</fullName>
        <shortName evidence="8">RNase R</shortName>
        <ecNumber evidence="8">3.1.13.1</ecNumber>
    </recommendedName>
</protein>
<dbReference type="InterPro" id="IPR001900">
    <property type="entry name" value="RNase_II/R"/>
</dbReference>
<dbReference type="NCBIfam" id="TIGR02063">
    <property type="entry name" value="RNase_R"/>
    <property type="match status" value="1"/>
</dbReference>
<dbReference type="HAMAP" id="MF_01895">
    <property type="entry name" value="RNase_R"/>
    <property type="match status" value="1"/>
</dbReference>
<dbReference type="SMART" id="SM00316">
    <property type="entry name" value="S1"/>
    <property type="match status" value="1"/>
</dbReference>
<dbReference type="CDD" id="cd04471">
    <property type="entry name" value="S1_RNase_R"/>
    <property type="match status" value="1"/>
</dbReference>
<evidence type="ECO:0000256" key="2">
    <source>
        <dbReference type="ARBA" id="ARBA00004496"/>
    </source>
</evidence>
<name>A0A6I6JX58_9BACT</name>
<evidence type="ECO:0000256" key="1">
    <source>
        <dbReference type="ARBA" id="ARBA00001849"/>
    </source>
</evidence>
<evidence type="ECO:0000256" key="8">
    <source>
        <dbReference type="HAMAP-Rule" id="MF_01895"/>
    </source>
</evidence>
<dbReference type="InterPro" id="IPR011805">
    <property type="entry name" value="RNase_R"/>
</dbReference>
<organism evidence="10 11">
    <name type="scientific">Maribellus comscasis</name>
    <dbReference type="NCBI Taxonomy" id="2681766"/>
    <lineage>
        <taxon>Bacteria</taxon>
        <taxon>Pseudomonadati</taxon>
        <taxon>Bacteroidota</taxon>
        <taxon>Bacteroidia</taxon>
        <taxon>Marinilabiliales</taxon>
        <taxon>Prolixibacteraceae</taxon>
        <taxon>Maribellus</taxon>
    </lineage>
</organism>
<dbReference type="NCBIfam" id="TIGR00358">
    <property type="entry name" value="3_prime_RNase"/>
    <property type="match status" value="1"/>
</dbReference>
<dbReference type="SUPFAM" id="SSF50249">
    <property type="entry name" value="Nucleic acid-binding proteins"/>
    <property type="match status" value="3"/>
</dbReference>
<dbReference type="Proteomes" id="UP000428260">
    <property type="component" value="Chromosome"/>
</dbReference>
<evidence type="ECO:0000256" key="7">
    <source>
        <dbReference type="ARBA" id="ARBA00022884"/>
    </source>
</evidence>
<dbReference type="RefSeq" id="WP_158865116.1">
    <property type="nucleotide sequence ID" value="NZ_CP046401.1"/>
</dbReference>
<dbReference type="Pfam" id="PF08206">
    <property type="entry name" value="OB_RNB"/>
    <property type="match status" value="1"/>
</dbReference>
<keyword evidence="4 8" id="KW-0540">Nuclease</keyword>
<gene>
    <name evidence="8 10" type="primary">rnr</name>
    <name evidence="10" type="ORF">GM418_08600</name>
</gene>
<dbReference type="PANTHER" id="PTHR23355:SF9">
    <property type="entry name" value="DIS3-LIKE EXONUCLEASE 2"/>
    <property type="match status" value="1"/>
</dbReference>
<dbReference type="InterPro" id="IPR004476">
    <property type="entry name" value="RNase_II/RNase_R"/>
</dbReference>
<dbReference type="GO" id="GO:0005829">
    <property type="term" value="C:cytosol"/>
    <property type="evidence" value="ECO:0007669"/>
    <property type="project" value="TreeGrafter"/>
</dbReference>
<dbReference type="InterPro" id="IPR013223">
    <property type="entry name" value="RNase_B_OB_dom"/>
</dbReference>
<dbReference type="Pfam" id="PF00575">
    <property type="entry name" value="S1"/>
    <property type="match status" value="1"/>
</dbReference>
<dbReference type="InterPro" id="IPR040476">
    <property type="entry name" value="CSD2"/>
</dbReference>
<dbReference type="KEGG" id="mcos:GM418_08600"/>